<organism evidence="8 9">
    <name type="scientific">Sphingobium herbicidovorans (strain ATCC 700291 / DSM 11019 / CCUG 56400 / KCTC 2939 / LMG 18315 / NBRC 16415 / MH)</name>
    <name type="common">Sphingomonas herbicidovorans</name>
    <dbReference type="NCBI Taxonomy" id="1219045"/>
    <lineage>
        <taxon>Bacteria</taxon>
        <taxon>Pseudomonadati</taxon>
        <taxon>Pseudomonadota</taxon>
        <taxon>Alphaproteobacteria</taxon>
        <taxon>Sphingomonadales</taxon>
        <taxon>Sphingomonadaceae</taxon>
        <taxon>Sphingobium</taxon>
    </lineage>
</organism>
<dbReference type="InterPro" id="IPR004776">
    <property type="entry name" value="Mem_transp_PIN-like"/>
</dbReference>
<keyword evidence="5 7" id="KW-1133">Transmembrane helix</keyword>
<dbReference type="Proteomes" id="UP000024284">
    <property type="component" value="Unassembled WGS sequence"/>
</dbReference>
<keyword evidence="3" id="KW-1003">Cell membrane</keyword>
<gene>
    <name evidence="8" type="ORF">BV98_003876</name>
</gene>
<feature type="transmembrane region" description="Helical" evidence="7">
    <location>
        <begin position="6"/>
        <end position="23"/>
    </location>
</feature>
<feature type="transmembrane region" description="Helical" evidence="7">
    <location>
        <begin position="195"/>
        <end position="219"/>
    </location>
</feature>
<feature type="transmembrane region" description="Helical" evidence="7">
    <location>
        <begin position="231"/>
        <end position="250"/>
    </location>
</feature>
<evidence type="ECO:0000256" key="4">
    <source>
        <dbReference type="ARBA" id="ARBA00022692"/>
    </source>
</evidence>
<dbReference type="GO" id="GO:0016020">
    <property type="term" value="C:membrane"/>
    <property type="evidence" value="ECO:0007669"/>
    <property type="project" value="UniProtKB-SubCell"/>
</dbReference>
<evidence type="ECO:0000256" key="2">
    <source>
        <dbReference type="ARBA" id="ARBA00022448"/>
    </source>
</evidence>
<dbReference type="PATRIC" id="fig|1219045.3.peg.3934"/>
<keyword evidence="6 7" id="KW-0472">Membrane</keyword>
<feature type="transmembrane region" description="Helical" evidence="7">
    <location>
        <begin position="96"/>
        <end position="119"/>
    </location>
</feature>
<evidence type="ECO:0000256" key="7">
    <source>
        <dbReference type="SAM" id="Phobius"/>
    </source>
</evidence>
<dbReference type="EMBL" id="JFZA02000062">
    <property type="protein sequence ID" value="KFG88293.1"/>
    <property type="molecule type" value="Genomic_DNA"/>
</dbReference>
<name>A0A086P4H5_SPHHM</name>
<dbReference type="GO" id="GO:0055085">
    <property type="term" value="P:transmembrane transport"/>
    <property type="evidence" value="ECO:0007669"/>
    <property type="project" value="InterPro"/>
</dbReference>
<protein>
    <submittedName>
        <fullName evidence="8">Auxin efflux carrier</fullName>
    </submittedName>
</protein>
<feature type="transmembrane region" description="Helical" evidence="7">
    <location>
        <begin position="289"/>
        <end position="310"/>
    </location>
</feature>
<evidence type="ECO:0000313" key="9">
    <source>
        <dbReference type="Proteomes" id="UP000024284"/>
    </source>
</evidence>
<dbReference type="PANTHER" id="PTHR36838:SF3">
    <property type="entry name" value="TRANSPORTER AUXIN EFFLUX CARRIER EC FAMILY"/>
    <property type="match status" value="1"/>
</dbReference>
<proteinExistence type="predicted"/>
<comment type="subcellular location">
    <subcellularLocation>
        <location evidence="1">Membrane</location>
        <topology evidence="1">Multi-pass membrane protein</topology>
    </subcellularLocation>
</comment>
<evidence type="ECO:0000256" key="5">
    <source>
        <dbReference type="ARBA" id="ARBA00022989"/>
    </source>
</evidence>
<keyword evidence="4 7" id="KW-0812">Transmembrane</keyword>
<accession>A0A086P4H5</accession>
<dbReference type="eggNOG" id="COG0679">
    <property type="taxonomic scope" value="Bacteria"/>
</dbReference>
<feature type="transmembrane region" description="Helical" evidence="7">
    <location>
        <begin position="35"/>
        <end position="54"/>
    </location>
</feature>
<feature type="transmembrane region" description="Helical" evidence="7">
    <location>
        <begin position="256"/>
        <end position="277"/>
    </location>
</feature>
<reference evidence="8" key="1">
    <citation type="submission" date="2014-08" db="EMBL/GenBank/DDBJ databases">
        <title>Draft genome sequences of Sphingobium herbicidovorans.</title>
        <authorList>
            <person name="Gan H.M."/>
            <person name="Gan H.Y."/>
            <person name="Savka M.A."/>
        </authorList>
    </citation>
    <scope>NUCLEOTIDE SEQUENCE [LARGE SCALE GENOMIC DNA]</scope>
    <source>
        <strain evidence="8">NBRC 16415</strain>
    </source>
</reference>
<comment type="caution">
    <text evidence="8">The sequence shown here is derived from an EMBL/GenBank/DDBJ whole genome shotgun (WGS) entry which is preliminary data.</text>
</comment>
<dbReference type="OrthoDB" id="9810457at2"/>
<evidence type="ECO:0000256" key="1">
    <source>
        <dbReference type="ARBA" id="ARBA00004141"/>
    </source>
</evidence>
<dbReference type="Pfam" id="PF03547">
    <property type="entry name" value="Mem_trans"/>
    <property type="match status" value="1"/>
</dbReference>
<feature type="transmembrane region" description="Helical" evidence="7">
    <location>
        <begin position="167"/>
        <end position="189"/>
    </location>
</feature>
<evidence type="ECO:0000313" key="8">
    <source>
        <dbReference type="EMBL" id="KFG88293.1"/>
    </source>
</evidence>
<dbReference type="RefSeq" id="WP_037469348.1">
    <property type="nucleotide sequence ID" value="NZ_BCZD01000016.1"/>
</dbReference>
<dbReference type="PANTHER" id="PTHR36838">
    <property type="entry name" value="AUXIN EFFLUX CARRIER FAMILY PROTEIN"/>
    <property type="match status" value="1"/>
</dbReference>
<feature type="transmembrane region" description="Helical" evidence="7">
    <location>
        <begin position="125"/>
        <end position="146"/>
    </location>
</feature>
<keyword evidence="2" id="KW-0813">Transport</keyword>
<evidence type="ECO:0000256" key="6">
    <source>
        <dbReference type="ARBA" id="ARBA00023136"/>
    </source>
</evidence>
<dbReference type="STRING" id="76947.GCA_002080435_03799"/>
<feature type="transmembrane region" description="Helical" evidence="7">
    <location>
        <begin position="66"/>
        <end position="84"/>
    </location>
</feature>
<evidence type="ECO:0000256" key="3">
    <source>
        <dbReference type="ARBA" id="ARBA00022475"/>
    </source>
</evidence>
<dbReference type="AlphaFoldDB" id="A0A086P4H5"/>
<sequence length="312" mass="32601">MAMTIFGALMPVFGLILIGYVCGRYDILGDRAFEVLNRFVIAITLPILTFRSIAHMDPANLAVPGMFAAVTLGALLTYGIAFAVERHFGRHGSETNIAALCACFSNTGFIGLPIALLAWGPEAAAPVSVAMLIYSSIVFTVGLVMSEVTASEGHGPAAGLKLAARSIVRNPLILLAVAGCLWSIFRLPLTGPADILLATLAQATAPCALTAIGIFIALPRRSATPGPIGRVVALKLIGQPMITAAILWMLPPIPPLWAKVAILMAAMPSGASSFVLAGKAGRWAMELSAWAVMLTTTLASISLIGILWWLGA</sequence>
<keyword evidence="9" id="KW-1185">Reference proteome</keyword>